<dbReference type="AlphaFoldDB" id="A0A0D0CS61"/>
<gene>
    <name evidence="2" type="ORF">GYMLUDRAFT_243227</name>
</gene>
<protein>
    <submittedName>
        <fullName evidence="2">Uncharacterized protein</fullName>
    </submittedName>
</protein>
<evidence type="ECO:0000313" key="3">
    <source>
        <dbReference type="Proteomes" id="UP000053593"/>
    </source>
</evidence>
<dbReference type="EMBL" id="KN834769">
    <property type="protein sequence ID" value="KIK62092.1"/>
    <property type="molecule type" value="Genomic_DNA"/>
</dbReference>
<name>A0A0D0CS61_9AGAR</name>
<proteinExistence type="predicted"/>
<evidence type="ECO:0000313" key="2">
    <source>
        <dbReference type="EMBL" id="KIK62092.1"/>
    </source>
</evidence>
<feature type="compositionally biased region" description="Polar residues" evidence="1">
    <location>
        <begin position="75"/>
        <end position="91"/>
    </location>
</feature>
<feature type="region of interest" description="Disordered" evidence="1">
    <location>
        <begin position="36"/>
        <end position="55"/>
    </location>
</feature>
<dbReference type="HOGENOM" id="CLU_2427232_0_0_1"/>
<evidence type="ECO:0000256" key="1">
    <source>
        <dbReference type="SAM" id="MobiDB-lite"/>
    </source>
</evidence>
<keyword evidence="3" id="KW-1185">Reference proteome</keyword>
<organism evidence="2 3">
    <name type="scientific">Collybiopsis luxurians FD-317 M1</name>
    <dbReference type="NCBI Taxonomy" id="944289"/>
    <lineage>
        <taxon>Eukaryota</taxon>
        <taxon>Fungi</taxon>
        <taxon>Dikarya</taxon>
        <taxon>Basidiomycota</taxon>
        <taxon>Agaricomycotina</taxon>
        <taxon>Agaricomycetes</taxon>
        <taxon>Agaricomycetidae</taxon>
        <taxon>Agaricales</taxon>
        <taxon>Marasmiineae</taxon>
        <taxon>Omphalotaceae</taxon>
        <taxon>Collybiopsis</taxon>
        <taxon>Collybiopsis luxurians</taxon>
    </lineage>
</organism>
<feature type="region of interest" description="Disordered" evidence="1">
    <location>
        <begin position="67"/>
        <end position="91"/>
    </location>
</feature>
<dbReference type="Proteomes" id="UP000053593">
    <property type="component" value="Unassembled WGS sequence"/>
</dbReference>
<accession>A0A0D0CS61</accession>
<sequence>MTFLNAHTDLLLIFQDIQPSFIGIVFTSVIINVSQENESRDIDNSDSSQGRPRLPTELDMQIIITTRSEPVGLSRSETSTSGCEPDNKNSP</sequence>
<reference evidence="2 3" key="1">
    <citation type="submission" date="2014-04" db="EMBL/GenBank/DDBJ databases">
        <title>Evolutionary Origins and Diversification of the Mycorrhizal Mutualists.</title>
        <authorList>
            <consortium name="DOE Joint Genome Institute"/>
            <consortium name="Mycorrhizal Genomics Consortium"/>
            <person name="Kohler A."/>
            <person name="Kuo A."/>
            <person name="Nagy L.G."/>
            <person name="Floudas D."/>
            <person name="Copeland A."/>
            <person name="Barry K.W."/>
            <person name="Cichocki N."/>
            <person name="Veneault-Fourrey C."/>
            <person name="LaButti K."/>
            <person name="Lindquist E.A."/>
            <person name="Lipzen A."/>
            <person name="Lundell T."/>
            <person name="Morin E."/>
            <person name="Murat C."/>
            <person name="Riley R."/>
            <person name="Ohm R."/>
            <person name="Sun H."/>
            <person name="Tunlid A."/>
            <person name="Henrissat B."/>
            <person name="Grigoriev I.V."/>
            <person name="Hibbett D.S."/>
            <person name="Martin F."/>
        </authorList>
    </citation>
    <scope>NUCLEOTIDE SEQUENCE [LARGE SCALE GENOMIC DNA]</scope>
    <source>
        <strain evidence="2 3">FD-317 M1</strain>
    </source>
</reference>